<evidence type="ECO:0000313" key="4">
    <source>
        <dbReference type="EMBL" id="WML88286.1"/>
    </source>
</evidence>
<gene>
    <name evidence="3" type="ORF">RCC75_15845</name>
    <name evidence="4" type="ORF">RCG00_07875</name>
</gene>
<name>A0AA51MS15_9GAMM</name>
<dbReference type="NCBIfam" id="NF002490">
    <property type="entry name" value="PRK01777.1"/>
    <property type="match status" value="1"/>
</dbReference>
<dbReference type="RefSeq" id="WP_308135804.1">
    <property type="nucleotide sequence ID" value="NZ_CP133217.1"/>
</dbReference>
<proteinExistence type="inferred from homology"/>
<keyword evidence="5" id="KW-1185">Reference proteome</keyword>
<sequence>MNVGIAYADKFKQTWLKLEVPDGSTIKEALEFSGLLKQFPDIDLENQAVGIFGKISKLDTKVVDGDRVEIYRPITADPETVERRDRNNDDE</sequence>
<dbReference type="EMBL" id="CP133217">
    <property type="protein sequence ID" value="WML88286.1"/>
    <property type="molecule type" value="Genomic_DNA"/>
</dbReference>
<reference evidence="4 5" key="1">
    <citation type="submission" date="2023-08" db="EMBL/GenBank/DDBJ databases">
        <title>New molecular markers tilS and rpoB for phylogenetic and monitoring studies of the genus Thiothrix biodiversity.</title>
        <authorList>
            <person name="Ravin N.V."/>
            <person name="Smolyakov D."/>
            <person name="Markov N.D."/>
            <person name="Beletsky A.V."/>
            <person name="Mardanov A.V."/>
            <person name="Rudenko T.S."/>
            <person name="Grabovich M.Y."/>
        </authorList>
    </citation>
    <scope>NUCLEOTIDE SEQUENCE</scope>
    <source>
        <strain evidence="4">DNT52</strain>
        <strain evidence="3 5">H33</strain>
    </source>
</reference>
<dbReference type="PANTHER" id="PTHR37483">
    <property type="entry name" value="UPF0125 PROTEIN RATB"/>
    <property type="match status" value="1"/>
</dbReference>
<protein>
    <recommendedName>
        <fullName evidence="2">UPF0125 protein RCC75_15845</fullName>
    </recommendedName>
</protein>
<dbReference type="HAMAP" id="MF_00460">
    <property type="entry name" value="UPF0125_RnfH"/>
    <property type="match status" value="1"/>
</dbReference>
<dbReference type="Gene3D" id="3.10.20.280">
    <property type="entry name" value="RnfH-like"/>
    <property type="match status" value="1"/>
</dbReference>
<dbReference type="EMBL" id="JAVFKN010000024">
    <property type="protein sequence ID" value="MDQ5770013.1"/>
    <property type="molecule type" value="Genomic_DNA"/>
</dbReference>
<dbReference type="PANTHER" id="PTHR37483:SF1">
    <property type="entry name" value="UPF0125 PROTEIN RATB"/>
    <property type="match status" value="1"/>
</dbReference>
<dbReference type="InterPro" id="IPR016155">
    <property type="entry name" value="Mopterin_synth/thiamin_S_b"/>
</dbReference>
<dbReference type="Proteomes" id="UP001229862">
    <property type="component" value="Chromosome"/>
</dbReference>
<evidence type="ECO:0000256" key="2">
    <source>
        <dbReference type="HAMAP-Rule" id="MF_00460"/>
    </source>
</evidence>
<dbReference type="Proteomes" id="UP001223336">
    <property type="component" value="Unassembled WGS sequence"/>
</dbReference>
<dbReference type="InterPro" id="IPR005346">
    <property type="entry name" value="RnfH"/>
</dbReference>
<dbReference type="InterPro" id="IPR037021">
    <property type="entry name" value="RnfH_sf"/>
</dbReference>
<evidence type="ECO:0000313" key="5">
    <source>
        <dbReference type="Proteomes" id="UP001223336"/>
    </source>
</evidence>
<comment type="similarity">
    <text evidence="1 2">Belongs to the UPF0125 (RnfH) family.</text>
</comment>
<accession>A0AA51MS15</accession>
<dbReference type="SUPFAM" id="SSF54285">
    <property type="entry name" value="MoaD/ThiS"/>
    <property type="match status" value="1"/>
</dbReference>
<evidence type="ECO:0000313" key="3">
    <source>
        <dbReference type="EMBL" id="MDQ5770013.1"/>
    </source>
</evidence>
<evidence type="ECO:0000256" key="1">
    <source>
        <dbReference type="ARBA" id="ARBA00010645"/>
    </source>
</evidence>
<dbReference type="AlphaFoldDB" id="A0AA51MS15"/>
<dbReference type="Pfam" id="PF03658">
    <property type="entry name" value="Ub-RnfH"/>
    <property type="match status" value="1"/>
</dbReference>
<organism evidence="4">
    <name type="scientific">Thiothrix subterranea</name>
    <dbReference type="NCBI Taxonomy" id="2735563"/>
    <lineage>
        <taxon>Bacteria</taxon>
        <taxon>Pseudomonadati</taxon>
        <taxon>Pseudomonadota</taxon>
        <taxon>Gammaproteobacteria</taxon>
        <taxon>Thiotrichales</taxon>
        <taxon>Thiotrichaceae</taxon>
        <taxon>Thiothrix</taxon>
    </lineage>
</organism>